<comment type="caution">
    <text evidence="1">The sequence shown here is derived from an EMBL/GenBank/DDBJ whole genome shotgun (WGS) entry which is preliminary data.</text>
</comment>
<sequence>MAEAVCVLHNFSEVRSKRYSIGWNAAVTEYEIFPQPVPSPRDVDGRPLEWWKTRASHSYPGLVKVAQKYLSIPATQTRSDRLFSTAGNVVSSRRELLLTEHVEPLVFLHDNL</sequence>
<gene>
    <name evidence="1" type="ORF">HPB47_015121</name>
</gene>
<organism evidence="1 2">
    <name type="scientific">Ixodes persulcatus</name>
    <name type="common">Taiga tick</name>
    <dbReference type="NCBI Taxonomy" id="34615"/>
    <lineage>
        <taxon>Eukaryota</taxon>
        <taxon>Metazoa</taxon>
        <taxon>Ecdysozoa</taxon>
        <taxon>Arthropoda</taxon>
        <taxon>Chelicerata</taxon>
        <taxon>Arachnida</taxon>
        <taxon>Acari</taxon>
        <taxon>Parasitiformes</taxon>
        <taxon>Ixodida</taxon>
        <taxon>Ixodoidea</taxon>
        <taxon>Ixodidae</taxon>
        <taxon>Ixodinae</taxon>
        <taxon>Ixodes</taxon>
    </lineage>
</organism>
<accession>A0AC60QVJ7</accession>
<protein>
    <submittedName>
        <fullName evidence="1">Uncharacterized protein</fullName>
    </submittedName>
</protein>
<name>A0AC60QVJ7_IXOPE</name>
<dbReference type="EMBL" id="JABSTQ010003669">
    <property type="protein sequence ID" value="KAG0443255.1"/>
    <property type="molecule type" value="Genomic_DNA"/>
</dbReference>
<evidence type="ECO:0000313" key="2">
    <source>
        <dbReference type="Proteomes" id="UP000805193"/>
    </source>
</evidence>
<reference evidence="1 2" key="1">
    <citation type="journal article" date="2020" name="Cell">
        <title>Large-Scale Comparative Analyses of Tick Genomes Elucidate Their Genetic Diversity and Vector Capacities.</title>
        <authorList>
            <consortium name="Tick Genome and Microbiome Consortium (TIGMIC)"/>
            <person name="Jia N."/>
            <person name="Wang J."/>
            <person name="Shi W."/>
            <person name="Du L."/>
            <person name="Sun Y."/>
            <person name="Zhan W."/>
            <person name="Jiang J.F."/>
            <person name="Wang Q."/>
            <person name="Zhang B."/>
            <person name="Ji P."/>
            <person name="Bell-Sakyi L."/>
            <person name="Cui X.M."/>
            <person name="Yuan T.T."/>
            <person name="Jiang B.G."/>
            <person name="Yang W.F."/>
            <person name="Lam T.T."/>
            <person name="Chang Q.C."/>
            <person name="Ding S.J."/>
            <person name="Wang X.J."/>
            <person name="Zhu J.G."/>
            <person name="Ruan X.D."/>
            <person name="Zhao L."/>
            <person name="Wei J.T."/>
            <person name="Ye R.Z."/>
            <person name="Que T.C."/>
            <person name="Du C.H."/>
            <person name="Zhou Y.H."/>
            <person name="Cheng J.X."/>
            <person name="Dai P.F."/>
            <person name="Guo W.B."/>
            <person name="Han X.H."/>
            <person name="Huang E.J."/>
            <person name="Li L.F."/>
            <person name="Wei W."/>
            <person name="Gao Y.C."/>
            <person name="Liu J.Z."/>
            <person name="Shao H.Z."/>
            <person name="Wang X."/>
            <person name="Wang C.C."/>
            <person name="Yang T.C."/>
            <person name="Huo Q.B."/>
            <person name="Li W."/>
            <person name="Chen H.Y."/>
            <person name="Chen S.E."/>
            <person name="Zhou L.G."/>
            <person name="Ni X.B."/>
            <person name="Tian J.H."/>
            <person name="Sheng Y."/>
            <person name="Liu T."/>
            <person name="Pan Y.S."/>
            <person name="Xia L.Y."/>
            <person name="Li J."/>
            <person name="Zhao F."/>
            <person name="Cao W.C."/>
        </authorList>
    </citation>
    <scope>NUCLEOTIDE SEQUENCE [LARGE SCALE GENOMIC DNA]</scope>
    <source>
        <strain evidence="1">Iper-2018</strain>
    </source>
</reference>
<dbReference type="Proteomes" id="UP000805193">
    <property type="component" value="Unassembled WGS sequence"/>
</dbReference>
<keyword evidence="2" id="KW-1185">Reference proteome</keyword>
<evidence type="ECO:0000313" key="1">
    <source>
        <dbReference type="EMBL" id="KAG0443255.1"/>
    </source>
</evidence>
<proteinExistence type="predicted"/>